<dbReference type="Proteomes" id="UP001355207">
    <property type="component" value="Chromosome 1"/>
</dbReference>
<evidence type="ECO:0000313" key="3">
    <source>
        <dbReference type="Proteomes" id="UP001355207"/>
    </source>
</evidence>
<keyword evidence="3" id="KW-1185">Reference proteome</keyword>
<sequence length="203" mass="22613">MNTPKASRFHSIRLGTKATLIASLLIFGHVLLTTSANAPIPIHLISELPASLSTISALIFLTLLWITFSLIESCDLQSRPLDAQKDTEKGMVFNEPWVEGLCQLAVLGFWLDYWQDAQVVLEAFSQHLSGEFVLLPLTYYITISSIAILNMHLAFSIMFYAFRNGLSSVNQQFWCGRTGWWAGNVQLNESAEDVMEAGGIEKV</sequence>
<proteinExistence type="predicted"/>
<organism evidence="2 3">
    <name type="scientific">Kwoniella dendrophila CBS 6074</name>
    <dbReference type="NCBI Taxonomy" id="1295534"/>
    <lineage>
        <taxon>Eukaryota</taxon>
        <taxon>Fungi</taxon>
        <taxon>Dikarya</taxon>
        <taxon>Basidiomycota</taxon>
        <taxon>Agaricomycotina</taxon>
        <taxon>Tremellomycetes</taxon>
        <taxon>Tremellales</taxon>
        <taxon>Cryptococcaceae</taxon>
        <taxon>Kwoniella</taxon>
    </lineage>
</organism>
<name>A0AAX4JN57_9TREE</name>
<evidence type="ECO:0000313" key="2">
    <source>
        <dbReference type="EMBL" id="WWC85965.1"/>
    </source>
</evidence>
<keyword evidence="1" id="KW-0812">Transmembrane</keyword>
<keyword evidence="1" id="KW-0472">Membrane</keyword>
<dbReference type="EMBL" id="CP144098">
    <property type="protein sequence ID" value="WWC85965.1"/>
    <property type="molecule type" value="Genomic_DNA"/>
</dbReference>
<feature type="transmembrane region" description="Helical" evidence="1">
    <location>
        <begin position="12"/>
        <end position="32"/>
    </location>
</feature>
<feature type="transmembrane region" description="Helical" evidence="1">
    <location>
        <begin position="137"/>
        <end position="162"/>
    </location>
</feature>
<reference evidence="2 3" key="1">
    <citation type="submission" date="2024-01" db="EMBL/GenBank/DDBJ databases">
        <title>Comparative genomics of Cryptococcus and Kwoniella reveals pathogenesis evolution and contrasting modes of karyotype evolution via chromosome fusion or intercentromeric recombination.</title>
        <authorList>
            <person name="Coelho M.A."/>
            <person name="David-Palma M."/>
            <person name="Shea T."/>
            <person name="Bowers K."/>
            <person name="McGinley-Smith S."/>
            <person name="Mohammad A.W."/>
            <person name="Gnirke A."/>
            <person name="Yurkov A.M."/>
            <person name="Nowrousian M."/>
            <person name="Sun S."/>
            <person name="Cuomo C.A."/>
            <person name="Heitman J."/>
        </authorList>
    </citation>
    <scope>NUCLEOTIDE SEQUENCE [LARGE SCALE GENOMIC DNA]</scope>
    <source>
        <strain evidence="2 3">CBS 6074</strain>
    </source>
</reference>
<gene>
    <name evidence="2" type="ORF">L201_000835</name>
</gene>
<dbReference type="GeneID" id="91091507"/>
<feature type="transmembrane region" description="Helical" evidence="1">
    <location>
        <begin position="52"/>
        <end position="71"/>
    </location>
</feature>
<dbReference type="AlphaFoldDB" id="A0AAX4JN57"/>
<feature type="transmembrane region" description="Helical" evidence="1">
    <location>
        <begin position="92"/>
        <end position="111"/>
    </location>
</feature>
<protein>
    <submittedName>
        <fullName evidence="2">Uncharacterized protein</fullName>
    </submittedName>
</protein>
<dbReference type="RefSeq" id="XP_066072728.1">
    <property type="nucleotide sequence ID" value="XM_066216631.1"/>
</dbReference>
<evidence type="ECO:0000256" key="1">
    <source>
        <dbReference type="SAM" id="Phobius"/>
    </source>
</evidence>
<keyword evidence="1" id="KW-1133">Transmembrane helix</keyword>
<accession>A0AAX4JN57</accession>